<keyword evidence="1" id="KW-0813">Transport</keyword>
<evidence type="ECO:0000256" key="2">
    <source>
        <dbReference type="ARBA" id="ARBA00022475"/>
    </source>
</evidence>
<keyword evidence="4" id="KW-0547">Nucleotide-binding</keyword>
<keyword evidence="8" id="KW-1185">Reference proteome</keyword>
<gene>
    <name evidence="7" type="ORF">ABW99_14700</name>
</gene>
<dbReference type="PANTHER" id="PTHR43023:SF3">
    <property type="entry name" value="PROTEIN TRIGALACTOSYLDIACYLGLYCEROL 3, CHLOROPLASTIC"/>
    <property type="match status" value="1"/>
</dbReference>
<protein>
    <submittedName>
        <fullName evidence="7">ABC transporter ATP-binding protein</fullName>
    </submittedName>
</protein>
<evidence type="ECO:0000256" key="3">
    <source>
        <dbReference type="ARBA" id="ARBA00022519"/>
    </source>
</evidence>
<dbReference type="AlphaFoldDB" id="A0A0G3EV73"/>
<proteinExistence type="predicted"/>
<dbReference type="EMBL" id="CP011568">
    <property type="protein sequence ID" value="AKJ69277.1"/>
    <property type="molecule type" value="Genomic_DNA"/>
</dbReference>
<evidence type="ECO:0000313" key="7">
    <source>
        <dbReference type="EMBL" id="AKJ69277.1"/>
    </source>
</evidence>
<dbReference type="PATRIC" id="fig|445709.3.peg.3112"/>
<keyword evidence="5 7" id="KW-0067">ATP-binding</keyword>
<dbReference type="InterPro" id="IPR003439">
    <property type="entry name" value="ABC_transporter-like_ATP-bd"/>
</dbReference>
<evidence type="ECO:0000256" key="1">
    <source>
        <dbReference type="ARBA" id="ARBA00022448"/>
    </source>
</evidence>
<dbReference type="GO" id="GO:0016887">
    <property type="term" value="F:ATP hydrolysis activity"/>
    <property type="evidence" value="ECO:0007669"/>
    <property type="project" value="InterPro"/>
</dbReference>
<name>A0A0G3EV73_9BURK</name>
<dbReference type="PROSITE" id="PS50893">
    <property type="entry name" value="ABC_TRANSPORTER_2"/>
    <property type="match status" value="1"/>
</dbReference>
<reference evidence="8" key="1">
    <citation type="submission" date="2015-06" db="EMBL/GenBank/DDBJ databases">
        <authorList>
            <person name="Lim Y.L."/>
            <person name="Ee R."/>
            <person name="Yong D."/>
            <person name="How K.Y."/>
            <person name="Yin W.F."/>
            <person name="Chan K.G."/>
        </authorList>
    </citation>
    <scope>NUCLEOTIDE SEQUENCE [LARGE SCALE GENOMIC DNA]</scope>
    <source>
        <strain evidence="8">DSM 25325</strain>
    </source>
</reference>
<dbReference type="Proteomes" id="UP000036700">
    <property type="component" value="Chromosome"/>
</dbReference>
<dbReference type="RefSeq" id="WP_047215174.1">
    <property type="nucleotide sequence ID" value="NZ_CP011568.3"/>
</dbReference>
<dbReference type="Gene3D" id="3.40.50.300">
    <property type="entry name" value="P-loop containing nucleotide triphosphate hydrolases"/>
    <property type="match status" value="1"/>
</dbReference>
<feature type="domain" description="ABC transporter" evidence="6">
    <location>
        <begin position="16"/>
        <end position="253"/>
    </location>
</feature>
<dbReference type="SMART" id="SM00382">
    <property type="entry name" value="AAA"/>
    <property type="match status" value="1"/>
</dbReference>
<dbReference type="KEGG" id="ptx:ABW99_14700"/>
<dbReference type="InterPro" id="IPR017871">
    <property type="entry name" value="ABC_transporter-like_CS"/>
</dbReference>
<dbReference type="GO" id="GO:0005524">
    <property type="term" value="F:ATP binding"/>
    <property type="evidence" value="ECO:0007669"/>
    <property type="project" value="UniProtKB-KW"/>
</dbReference>
<dbReference type="STRING" id="445709.ABW99_14700"/>
<sequence>MSSPHLAAHAPAETVIDVRDLCKRYGSAVIHEHLDLTINRGEVIALVGGSGSGKTTLVRQIIGLEAPSSGRITVLGHDITNADARTVHLLRRRTGMLFQHGALFSALNVFDNIAQPLRELHTVPEDLINDVVMLKLDMVGLPCRAAMLMPSELSGGMIKRVGIARALSMEPELLFLDEPTAGLDPQASDEFVSLIGDLHRELGLTVVMVTHDLDTMVLLSTRVAVLAERRVLVNAPVEDVVRVDHPFIHDYFLGARGRRALGALPPQRRAALSEILQDGK</sequence>
<keyword evidence="3" id="KW-0472">Membrane</keyword>
<keyword evidence="3" id="KW-0997">Cell inner membrane</keyword>
<dbReference type="PROSITE" id="PS00211">
    <property type="entry name" value="ABC_TRANSPORTER_1"/>
    <property type="match status" value="1"/>
</dbReference>
<evidence type="ECO:0000256" key="4">
    <source>
        <dbReference type="ARBA" id="ARBA00022741"/>
    </source>
</evidence>
<dbReference type="Pfam" id="PF00005">
    <property type="entry name" value="ABC_tran"/>
    <property type="match status" value="1"/>
</dbReference>
<dbReference type="OrthoDB" id="9802264at2"/>
<evidence type="ECO:0000256" key="5">
    <source>
        <dbReference type="ARBA" id="ARBA00022840"/>
    </source>
</evidence>
<keyword evidence="2" id="KW-1003">Cell membrane</keyword>
<dbReference type="InterPro" id="IPR027417">
    <property type="entry name" value="P-loop_NTPase"/>
</dbReference>
<accession>A0A0G3EV73</accession>
<dbReference type="PANTHER" id="PTHR43023">
    <property type="entry name" value="PROTEIN TRIGALACTOSYLDIACYLGLYCEROL 3, CHLOROPLASTIC"/>
    <property type="match status" value="1"/>
</dbReference>
<evidence type="ECO:0000259" key="6">
    <source>
        <dbReference type="PROSITE" id="PS50893"/>
    </source>
</evidence>
<evidence type="ECO:0000313" key="8">
    <source>
        <dbReference type="Proteomes" id="UP000036700"/>
    </source>
</evidence>
<dbReference type="SUPFAM" id="SSF52540">
    <property type="entry name" value="P-loop containing nucleoside triphosphate hydrolases"/>
    <property type="match status" value="1"/>
</dbReference>
<organism evidence="7 8">
    <name type="scientific">Pandoraea thiooxydans</name>
    <dbReference type="NCBI Taxonomy" id="445709"/>
    <lineage>
        <taxon>Bacteria</taxon>
        <taxon>Pseudomonadati</taxon>
        <taxon>Pseudomonadota</taxon>
        <taxon>Betaproteobacteria</taxon>
        <taxon>Burkholderiales</taxon>
        <taxon>Burkholderiaceae</taxon>
        <taxon>Pandoraea</taxon>
    </lineage>
</organism>
<dbReference type="InterPro" id="IPR003593">
    <property type="entry name" value="AAA+_ATPase"/>
</dbReference>